<dbReference type="Proteomes" id="UP000240042">
    <property type="component" value="Unassembled WGS sequence"/>
</dbReference>
<dbReference type="RefSeq" id="WP_092317599.1">
    <property type="nucleotide sequence ID" value="NZ_FOKY01000001.1"/>
</dbReference>
<feature type="domain" description="DUF4921" evidence="1">
    <location>
        <begin position="17"/>
        <end position="431"/>
    </location>
</feature>
<dbReference type="Pfam" id="PF16268">
    <property type="entry name" value="DUF4921"/>
    <property type="match status" value="1"/>
</dbReference>
<evidence type="ECO:0000259" key="1">
    <source>
        <dbReference type="Pfam" id="PF16268"/>
    </source>
</evidence>
<reference evidence="3" key="1">
    <citation type="submission" date="2016-10" db="EMBL/GenBank/DDBJ databases">
        <authorList>
            <person name="Varghese N."/>
            <person name="Submissions S."/>
        </authorList>
    </citation>
    <scope>NUCLEOTIDE SEQUENCE [LARGE SCALE GENOMIC DNA]</scope>
    <source>
        <strain evidence="3">ATCC 43811</strain>
    </source>
</reference>
<proteinExistence type="predicted"/>
<organism evidence="2 3">
    <name type="scientific">Brevinema andersonii</name>
    <dbReference type="NCBI Taxonomy" id="34097"/>
    <lineage>
        <taxon>Bacteria</taxon>
        <taxon>Pseudomonadati</taxon>
        <taxon>Spirochaetota</taxon>
        <taxon>Spirochaetia</taxon>
        <taxon>Brevinematales</taxon>
        <taxon>Brevinemataceae</taxon>
        <taxon>Brevinema</taxon>
    </lineage>
</organism>
<sequence length="432" mass="50065">MNEYFFSSPENIETCKHPLLNTESFYSPDRRSRIFTVDDRTPIEKTPPNYKESYCAFCLGRMFEATPEKNRTVRVDNKVKTIEYPPLNDPHKEVLFRRQGNLFEILSFPYWHQKYGLDSPHSDIERIDDYFNTPNLREYIEDLLRIKLFRMKIDSNLMSLERKKNAVKPFFSGFHELLTSGRHFLPDAANKSGLFASSTMSWQDHRVSYHQLCNIHVSMRKINPYISFIATFQNWHLQAGASFEHWHKQILGLDFWGRPLENEAYLFKSNPYIYRNFALGTAIAHNLFIAENEHAISYIEVGGKVGLITICSKSKNLLPSDHSSEEIDAMSDLVHAVYSTLGVSTPCNEEWFYTPFNSKGFKTPWRIILNLRSSVLAGFENISQILVNPISQIELAYALRIKMAESMTNGHLAPGIHIAPMYKNLENILAYH</sequence>
<keyword evidence="3" id="KW-1185">Reference proteome</keyword>
<name>A0A1I1D479_BREAD</name>
<gene>
    <name evidence="2" type="ORF">SAMN02745150_00287</name>
</gene>
<dbReference type="STRING" id="34097.SAMN02745150_00287"/>
<dbReference type="SUPFAM" id="SSF54197">
    <property type="entry name" value="HIT-like"/>
    <property type="match status" value="2"/>
</dbReference>
<dbReference type="InterPro" id="IPR032576">
    <property type="entry name" value="DUF4921"/>
</dbReference>
<dbReference type="EMBL" id="FOKY01000001">
    <property type="protein sequence ID" value="SFB69597.1"/>
    <property type="molecule type" value="Genomic_DNA"/>
</dbReference>
<dbReference type="Gene3D" id="3.30.428.10">
    <property type="entry name" value="HIT-like"/>
    <property type="match status" value="1"/>
</dbReference>
<dbReference type="AlphaFoldDB" id="A0A1I1D479"/>
<accession>A0A1I1D479</accession>
<evidence type="ECO:0000313" key="3">
    <source>
        <dbReference type="Proteomes" id="UP000240042"/>
    </source>
</evidence>
<dbReference type="InterPro" id="IPR036265">
    <property type="entry name" value="HIT-like_sf"/>
</dbReference>
<evidence type="ECO:0000313" key="2">
    <source>
        <dbReference type="EMBL" id="SFB69597.1"/>
    </source>
</evidence>
<protein>
    <recommendedName>
        <fullName evidence="1">DUF4921 domain-containing protein</fullName>
    </recommendedName>
</protein>
<dbReference type="OrthoDB" id="581172at2"/>